<evidence type="ECO:0000313" key="8">
    <source>
        <dbReference type="EMBL" id="KEH32962.1"/>
    </source>
</evidence>
<evidence type="ECO:0000256" key="3">
    <source>
        <dbReference type="ARBA" id="ARBA00006483"/>
    </source>
</evidence>
<dbReference type="GO" id="GO:0016192">
    <property type="term" value="P:vesicle-mediated transport"/>
    <property type="evidence" value="ECO:0000318"/>
    <property type="project" value="GO_Central"/>
</dbReference>
<keyword evidence="4 7" id="KW-0812">Transmembrane</keyword>
<name>A0A072UTL1_MEDTR</name>
<dbReference type="GO" id="GO:0005783">
    <property type="term" value="C:endoplasmic reticulum"/>
    <property type="evidence" value="ECO:0000318"/>
    <property type="project" value="GO_Central"/>
</dbReference>
<evidence type="ECO:0000256" key="5">
    <source>
        <dbReference type="ARBA" id="ARBA00022989"/>
    </source>
</evidence>
<dbReference type="EMBL" id="CM001219">
    <property type="protein sequence ID" value="KEH32962.1"/>
    <property type="molecule type" value="Genomic_DNA"/>
</dbReference>
<keyword evidence="10" id="KW-1185">Reference proteome</keyword>
<dbReference type="GO" id="GO:0005794">
    <property type="term" value="C:Golgi apparatus"/>
    <property type="evidence" value="ECO:0000318"/>
    <property type="project" value="GO_Central"/>
</dbReference>
<comment type="function">
    <text evidence="1 7">May be involved in both secretory and endocytic intracellular trafficking in the endosomal/prevacuolar compartments.</text>
</comment>
<proteinExistence type="inferred from homology"/>
<organism evidence="8 10">
    <name type="scientific">Medicago truncatula</name>
    <name type="common">Barrel medic</name>
    <name type="synonym">Medicago tribuloides</name>
    <dbReference type="NCBI Taxonomy" id="3880"/>
    <lineage>
        <taxon>Eukaryota</taxon>
        <taxon>Viridiplantae</taxon>
        <taxon>Streptophyta</taxon>
        <taxon>Embryophyta</taxon>
        <taxon>Tracheophyta</taxon>
        <taxon>Spermatophyta</taxon>
        <taxon>Magnoliopsida</taxon>
        <taxon>eudicotyledons</taxon>
        <taxon>Gunneridae</taxon>
        <taxon>Pentapetalae</taxon>
        <taxon>rosids</taxon>
        <taxon>fabids</taxon>
        <taxon>Fabales</taxon>
        <taxon>Fabaceae</taxon>
        <taxon>Papilionoideae</taxon>
        <taxon>50 kb inversion clade</taxon>
        <taxon>NPAAA clade</taxon>
        <taxon>Hologalegina</taxon>
        <taxon>IRL clade</taxon>
        <taxon>Trifolieae</taxon>
        <taxon>Medicago</taxon>
    </lineage>
</organism>
<comment type="subcellular location">
    <subcellularLocation>
        <location evidence="2">Endomembrane system</location>
        <topology evidence="2">Multi-pass membrane protein</topology>
    </subcellularLocation>
    <subcellularLocation>
        <location evidence="7">Membrane</location>
        <topology evidence="7">Multi-pass membrane protein</topology>
    </subcellularLocation>
</comment>
<evidence type="ECO:0000256" key="2">
    <source>
        <dbReference type="ARBA" id="ARBA00004127"/>
    </source>
</evidence>
<keyword evidence="6 7" id="KW-0472">Membrane</keyword>
<comment type="caution">
    <text evidence="7">Lacks conserved residue(s) required for the propagation of feature annotation.</text>
</comment>
<evidence type="ECO:0000256" key="1">
    <source>
        <dbReference type="ARBA" id="ARBA00002501"/>
    </source>
</evidence>
<gene>
    <name evidence="8" type="ordered locus">MTR_3g012070</name>
</gene>
<evidence type="ECO:0000256" key="7">
    <source>
        <dbReference type="RuleBase" id="RU363107"/>
    </source>
</evidence>
<dbReference type="GO" id="GO:0016020">
    <property type="term" value="C:membrane"/>
    <property type="evidence" value="ECO:0007669"/>
    <property type="project" value="UniProtKB-SubCell"/>
</dbReference>
<reference evidence="9" key="3">
    <citation type="submission" date="2015-04" db="UniProtKB">
        <authorList>
            <consortium name="EnsemblPlants"/>
        </authorList>
    </citation>
    <scope>IDENTIFICATION</scope>
    <source>
        <strain evidence="9">cv. Jemalong A17</strain>
    </source>
</reference>
<dbReference type="OrthoDB" id="63113at2759"/>
<protein>
    <recommendedName>
        <fullName evidence="7">PRA1 family protein</fullName>
    </recommendedName>
</protein>
<keyword evidence="7" id="KW-0813">Transport</keyword>
<sequence>MSSRVLSCDRIEGVASESVNDDIRRGRESGVVEFLLFFFHDRPLVLFRFTIDDRLLLLLLTTLTVVALVFTGVWLNVLVSRVGAAVVVLNEAFQSIDDLYLDEEEIFDGDLLSVVGGSFDTKRCSATVKESHNLGQRLLFQNCVLVRGYEVLCERMRSHDLGQRLFFLRLLLRMRSLLRLWLLM</sequence>
<dbReference type="EnsemblPlants" id="KEH32962">
    <property type="protein sequence ID" value="KEH32962"/>
    <property type="gene ID" value="MTR_3g012070"/>
</dbReference>
<dbReference type="Pfam" id="PF03208">
    <property type="entry name" value="PRA1"/>
    <property type="match status" value="1"/>
</dbReference>
<evidence type="ECO:0000313" key="9">
    <source>
        <dbReference type="EnsemblPlants" id="KEH32962"/>
    </source>
</evidence>
<reference evidence="8 10" key="2">
    <citation type="journal article" date="2014" name="BMC Genomics">
        <title>An improved genome release (version Mt4.0) for the model legume Medicago truncatula.</title>
        <authorList>
            <person name="Tang H."/>
            <person name="Krishnakumar V."/>
            <person name="Bidwell S."/>
            <person name="Rosen B."/>
            <person name="Chan A."/>
            <person name="Zhou S."/>
            <person name="Gentzbittel L."/>
            <person name="Childs K.L."/>
            <person name="Yandell M."/>
            <person name="Gundlach H."/>
            <person name="Mayer K.F."/>
            <person name="Schwartz D.C."/>
            <person name="Town C.D."/>
        </authorList>
    </citation>
    <scope>GENOME REANNOTATION</scope>
    <source>
        <strain evidence="8">A17</strain>
        <strain evidence="9 10">cv. Jemalong A17</strain>
    </source>
</reference>
<keyword evidence="5 7" id="KW-1133">Transmembrane helix</keyword>
<accession>A0A072UTL1</accession>
<evidence type="ECO:0000256" key="4">
    <source>
        <dbReference type="ARBA" id="ARBA00022692"/>
    </source>
</evidence>
<evidence type="ECO:0000256" key="6">
    <source>
        <dbReference type="ARBA" id="ARBA00023136"/>
    </source>
</evidence>
<comment type="similarity">
    <text evidence="3 7">Belongs to the PRA1 family.</text>
</comment>
<dbReference type="InterPro" id="IPR004895">
    <property type="entry name" value="Prenylated_rab_accept_PRA1"/>
</dbReference>
<dbReference type="Proteomes" id="UP000002051">
    <property type="component" value="Chromosome 3"/>
</dbReference>
<reference evidence="8 10" key="1">
    <citation type="journal article" date="2011" name="Nature">
        <title>The Medicago genome provides insight into the evolution of rhizobial symbioses.</title>
        <authorList>
            <person name="Young N.D."/>
            <person name="Debelle F."/>
            <person name="Oldroyd G.E."/>
            <person name="Geurts R."/>
            <person name="Cannon S.B."/>
            <person name="Udvardi M.K."/>
            <person name="Benedito V.A."/>
            <person name="Mayer K.F."/>
            <person name="Gouzy J."/>
            <person name="Schoof H."/>
            <person name="Van de Peer Y."/>
            <person name="Proost S."/>
            <person name="Cook D.R."/>
            <person name="Meyers B.C."/>
            <person name="Spannagl M."/>
            <person name="Cheung F."/>
            <person name="De Mita S."/>
            <person name="Krishnakumar V."/>
            <person name="Gundlach H."/>
            <person name="Zhou S."/>
            <person name="Mudge J."/>
            <person name="Bharti A.K."/>
            <person name="Murray J.D."/>
            <person name="Naoumkina M.A."/>
            <person name="Rosen B."/>
            <person name="Silverstein K.A."/>
            <person name="Tang H."/>
            <person name="Rombauts S."/>
            <person name="Zhao P.X."/>
            <person name="Zhou P."/>
            <person name="Barbe V."/>
            <person name="Bardou P."/>
            <person name="Bechner M."/>
            <person name="Bellec A."/>
            <person name="Berger A."/>
            <person name="Berges H."/>
            <person name="Bidwell S."/>
            <person name="Bisseling T."/>
            <person name="Choisne N."/>
            <person name="Couloux A."/>
            <person name="Denny R."/>
            <person name="Deshpande S."/>
            <person name="Dai X."/>
            <person name="Doyle J.J."/>
            <person name="Dudez A.M."/>
            <person name="Farmer A.D."/>
            <person name="Fouteau S."/>
            <person name="Franken C."/>
            <person name="Gibelin C."/>
            <person name="Gish J."/>
            <person name="Goldstein S."/>
            <person name="Gonzalez A.J."/>
            <person name="Green P.J."/>
            <person name="Hallab A."/>
            <person name="Hartog M."/>
            <person name="Hua A."/>
            <person name="Humphray S.J."/>
            <person name="Jeong D.H."/>
            <person name="Jing Y."/>
            <person name="Jocker A."/>
            <person name="Kenton S.M."/>
            <person name="Kim D.J."/>
            <person name="Klee K."/>
            <person name="Lai H."/>
            <person name="Lang C."/>
            <person name="Lin S."/>
            <person name="Macmil S.L."/>
            <person name="Magdelenat G."/>
            <person name="Matthews L."/>
            <person name="McCorrison J."/>
            <person name="Monaghan E.L."/>
            <person name="Mun J.H."/>
            <person name="Najar F.Z."/>
            <person name="Nicholson C."/>
            <person name="Noirot C."/>
            <person name="O'Bleness M."/>
            <person name="Paule C.R."/>
            <person name="Poulain J."/>
            <person name="Prion F."/>
            <person name="Qin B."/>
            <person name="Qu C."/>
            <person name="Retzel E.F."/>
            <person name="Riddle C."/>
            <person name="Sallet E."/>
            <person name="Samain S."/>
            <person name="Samson N."/>
            <person name="Sanders I."/>
            <person name="Saurat O."/>
            <person name="Scarpelli C."/>
            <person name="Schiex T."/>
            <person name="Segurens B."/>
            <person name="Severin A.J."/>
            <person name="Sherrier D.J."/>
            <person name="Shi R."/>
            <person name="Sims S."/>
            <person name="Singer S.R."/>
            <person name="Sinharoy S."/>
            <person name="Sterck L."/>
            <person name="Viollet A."/>
            <person name="Wang B.B."/>
            <person name="Wang K."/>
            <person name="Wang M."/>
            <person name="Wang X."/>
            <person name="Warfsmann J."/>
            <person name="Weissenbach J."/>
            <person name="White D.D."/>
            <person name="White J.D."/>
            <person name="Wiley G.B."/>
            <person name="Wincker P."/>
            <person name="Xing Y."/>
            <person name="Yang L."/>
            <person name="Yao Z."/>
            <person name="Ying F."/>
            <person name="Zhai J."/>
            <person name="Zhou L."/>
            <person name="Zuber A."/>
            <person name="Denarie J."/>
            <person name="Dixon R.A."/>
            <person name="May G.D."/>
            <person name="Schwartz D.C."/>
            <person name="Rogers J."/>
            <person name="Quetier F."/>
            <person name="Town C.D."/>
            <person name="Roe B.A."/>
        </authorList>
    </citation>
    <scope>NUCLEOTIDE SEQUENCE [LARGE SCALE GENOMIC DNA]</scope>
    <source>
        <strain evidence="8">A17</strain>
        <strain evidence="9 10">cv. Jemalong A17</strain>
    </source>
</reference>
<dbReference type="HOGENOM" id="CLU_1470280_0_0_1"/>
<dbReference type="STRING" id="3880.A0A072UTL1"/>
<dbReference type="AlphaFoldDB" id="A0A072UTL1"/>
<dbReference type="PANTHER" id="PTHR19317:SF84">
    <property type="entry name" value="PRA1 FAMILY PROTEIN"/>
    <property type="match status" value="1"/>
</dbReference>
<evidence type="ECO:0000313" key="10">
    <source>
        <dbReference type="Proteomes" id="UP000002051"/>
    </source>
</evidence>
<feature type="transmembrane region" description="Helical" evidence="7">
    <location>
        <begin position="55"/>
        <end position="75"/>
    </location>
</feature>
<dbReference type="PANTHER" id="PTHR19317">
    <property type="entry name" value="PRENYLATED RAB ACCEPTOR 1-RELATED"/>
    <property type="match status" value="1"/>
</dbReference>